<dbReference type="eggNOG" id="KOG1075">
    <property type="taxonomic scope" value="Eukaryota"/>
</dbReference>
<reference evidence="2" key="1">
    <citation type="journal article" date="2013" name="Genome Biol.">
        <title>Reference genomes and transcriptomes of Nicotiana sylvestris and Nicotiana tomentosiformis.</title>
        <authorList>
            <person name="Sierro N."/>
            <person name="Battey J.N."/>
            <person name="Ouadi S."/>
            <person name="Bovet L."/>
            <person name="Goepfert S."/>
            <person name="Bakaher N."/>
            <person name="Peitsch M.C."/>
            <person name="Ivanov N.V."/>
        </authorList>
    </citation>
    <scope>NUCLEOTIDE SEQUENCE [LARGE SCALE GENOMIC DNA]</scope>
</reference>
<evidence type="ECO:0000313" key="2">
    <source>
        <dbReference type="Proteomes" id="UP000189701"/>
    </source>
</evidence>
<dbReference type="InterPro" id="IPR000477">
    <property type="entry name" value="RT_dom"/>
</dbReference>
<dbReference type="Proteomes" id="UP000189701">
    <property type="component" value="Unplaced"/>
</dbReference>
<gene>
    <name evidence="3" type="primary">LOC104240365</name>
</gene>
<dbReference type="PANTHER" id="PTHR33116">
    <property type="entry name" value="REVERSE TRANSCRIPTASE ZINC-BINDING DOMAIN-CONTAINING PROTEIN-RELATED-RELATED"/>
    <property type="match status" value="1"/>
</dbReference>
<reference evidence="3" key="2">
    <citation type="submission" date="2025-08" db="UniProtKB">
        <authorList>
            <consortium name="RefSeq"/>
        </authorList>
    </citation>
    <scope>IDENTIFICATION</scope>
    <source>
        <tissue evidence="3">Leaf</tissue>
    </source>
</reference>
<keyword evidence="2" id="KW-1185">Reference proteome</keyword>
<dbReference type="PANTHER" id="PTHR33116:SF66">
    <property type="entry name" value="REVERSE TRANSCRIPTASE ZINC-BINDING DOMAIN-CONTAINING PROTEIN"/>
    <property type="match status" value="1"/>
</dbReference>
<dbReference type="RefSeq" id="XP_009793504.1">
    <property type="nucleotide sequence ID" value="XM_009795202.1"/>
</dbReference>
<protein>
    <submittedName>
        <fullName evidence="3">Uncharacterized protein LOC104240365</fullName>
    </submittedName>
</protein>
<name>A0A1U7Y2P0_NICSY</name>
<organism evidence="2 3">
    <name type="scientific">Nicotiana sylvestris</name>
    <name type="common">Wood tobacco</name>
    <name type="synonym">South American tobacco</name>
    <dbReference type="NCBI Taxonomy" id="4096"/>
    <lineage>
        <taxon>Eukaryota</taxon>
        <taxon>Viridiplantae</taxon>
        <taxon>Streptophyta</taxon>
        <taxon>Embryophyta</taxon>
        <taxon>Tracheophyta</taxon>
        <taxon>Spermatophyta</taxon>
        <taxon>Magnoliopsida</taxon>
        <taxon>eudicotyledons</taxon>
        <taxon>Gunneridae</taxon>
        <taxon>Pentapetalae</taxon>
        <taxon>asterids</taxon>
        <taxon>lamiids</taxon>
        <taxon>Solanales</taxon>
        <taxon>Solanaceae</taxon>
        <taxon>Nicotianoideae</taxon>
        <taxon>Nicotianeae</taxon>
        <taxon>Nicotiana</taxon>
    </lineage>
</organism>
<proteinExistence type="predicted"/>
<accession>A0A1U7Y2P0</accession>
<feature type="domain" description="Reverse transcriptase" evidence="1">
    <location>
        <begin position="2"/>
        <end position="111"/>
    </location>
</feature>
<evidence type="ECO:0000313" key="3">
    <source>
        <dbReference type="RefSeq" id="XP_009793504.1"/>
    </source>
</evidence>
<dbReference type="AlphaFoldDB" id="A0A1U7Y2P0"/>
<dbReference type="Pfam" id="PF00078">
    <property type="entry name" value="RVT_1"/>
    <property type="match status" value="1"/>
</dbReference>
<sequence>MISKILASRLQKVMPFIIYKAQAGFIHGRKIADNVILAHELVKSYTRAQISPSCMIKIDLQKAYYSVEWIIPQQVMEELGFPDRFIKWIIECIKTINYTILVNGETTEPFNAAKGNLSSVVTLYKYFSQFSEASGLQANLGKSSVYFGGVKQNVKEQILAHLGFEKESLPFKYLDIPLSTKKIALIQ</sequence>
<dbReference type="STRING" id="4096.A0A1U7Y2P0"/>
<dbReference type="OrthoDB" id="1733541at2759"/>
<evidence type="ECO:0000259" key="1">
    <source>
        <dbReference type="Pfam" id="PF00078"/>
    </source>
</evidence>